<dbReference type="InterPro" id="IPR001492">
    <property type="entry name" value="Flagellin"/>
</dbReference>
<dbReference type="PANTHER" id="PTHR42792:SF1">
    <property type="entry name" value="FLAGELLAR HOOK-ASSOCIATED PROTEIN 3"/>
    <property type="match status" value="1"/>
</dbReference>
<dbReference type="SUPFAM" id="SSF64518">
    <property type="entry name" value="Phase 1 flagellin"/>
    <property type="match status" value="1"/>
</dbReference>
<evidence type="ECO:0000259" key="4">
    <source>
        <dbReference type="Pfam" id="PF00700"/>
    </source>
</evidence>
<comment type="similarity">
    <text evidence="2">Belongs to the bacterial flagellin family.</text>
</comment>
<evidence type="ECO:0000256" key="1">
    <source>
        <dbReference type="ARBA" id="ARBA00004365"/>
    </source>
</evidence>
<dbReference type="AlphaFoldDB" id="A0AB39KQY8"/>
<gene>
    <name evidence="5" type="ORF">ABOZ73_13430</name>
</gene>
<comment type="subcellular location">
    <subcellularLocation>
        <location evidence="1">Bacterial flagellum</location>
    </subcellularLocation>
</comment>
<feature type="domain" description="Flagellin C-terminal" evidence="4">
    <location>
        <begin position="233"/>
        <end position="307"/>
    </location>
</feature>
<organism evidence="5">
    <name type="scientific">Caulobacter sp. 73W</name>
    <dbReference type="NCBI Taxonomy" id="3161137"/>
    <lineage>
        <taxon>Bacteria</taxon>
        <taxon>Pseudomonadati</taxon>
        <taxon>Pseudomonadota</taxon>
        <taxon>Alphaproteobacteria</taxon>
        <taxon>Caulobacterales</taxon>
        <taxon>Caulobacteraceae</taxon>
        <taxon>Caulobacter</taxon>
    </lineage>
</organism>
<sequence>MTRISTAGNYSSMLTNLSRAQVEQAKWGDQISTKQVATDLKGFAKNAEYITALKNVQSKVGAFLEQNTLLTDKLGMQDVALSRAADTAQNIRTAVTEAVAAGNADTLMEQLSSYFADAVSAMNTQHQGQFLFAGGKIDTQPITATALADLVPPLPATPGELSDHIAALFSNDKFTAQIRLNETATVNPSFHADTLGTPLFTVLQNITAYVQENGEFSGGLTQEQSDFLKSQLTLLDGARKGLIDETARNGMLQNRVEQAAGVLKERESGMEVMIGGVVDADYAAASVRLNIAKLSLEGSARVFSMLSGSSILDVL</sequence>
<dbReference type="RefSeq" id="WP_369058636.1">
    <property type="nucleotide sequence ID" value="NZ_CP158375.1"/>
</dbReference>
<accession>A0AB39KQY8</accession>
<dbReference type="PANTHER" id="PTHR42792">
    <property type="entry name" value="FLAGELLIN"/>
    <property type="match status" value="1"/>
</dbReference>
<evidence type="ECO:0000313" key="5">
    <source>
        <dbReference type="EMBL" id="XDO95794.1"/>
    </source>
</evidence>
<name>A0AB39KQY8_9CAUL</name>
<dbReference type="Pfam" id="PF00700">
    <property type="entry name" value="Flagellin_C"/>
    <property type="match status" value="1"/>
</dbReference>
<evidence type="ECO:0000256" key="2">
    <source>
        <dbReference type="ARBA" id="ARBA00005709"/>
    </source>
</evidence>
<keyword evidence="5" id="KW-0282">Flagellum</keyword>
<keyword evidence="3" id="KW-0975">Bacterial flagellum</keyword>
<dbReference type="GO" id="GO:0009288">
    <property type="term" value="C:bacterial-type flagellum"/>
    <property type="evidence" value="ECO:0007669"/>
    <property type="project" value="UniProtKB-SubCell"/>
</dbReference>
<dbReference type="InterPro" id="IPR046358">
    <property type="entry name" value="Flagellin_C"/>
</dbReference>
<dbReference type="EMBL" id="CP158375">
    <property type="protein sequence ID" value="XDO95794.1"/>
    <property type="molecule type" value="Genomic_DNA"/>
</dbReference>
<keyword evidence="5" id="KW-0969">Cilium</keyword>
<dbReference type="Gene3D" id="1.20.1330.10">
    <property type="entry name" value="f41 fragment of flagellin, N-terminal domain"/>
    <property type="match status" value="1"/>
</dbReference>
<dbReference type="GO" id="GO:0005198">
    <property type="term" value="F:structural molecule activity"/>
    <property type="evidence" value="ECO:0007669"/>
    <property type="project" value="InterPro"/>
</dbReference>
<protein>
    <submittedName>
        <fullName evidence="5">Flagellin</fullName>
    </submittedName>
</protein>
<evidence type="ECO:0000256" key="3">
    <source>
        <dbReference type="ARBA" id="ARBA00023143"/>
    </source>
</evidence>
<proteinExistence type="inferred from homology"/>
<keyword evidence="5" id="KW-0966">Cell projection</keyword>
<reference evidence="5" key="1">
    <citation type="submission" date="2024-06" db="EMBL/GenBank/DDBJ databases">
        <title>Caulobacter inopinatus, sp. nov.</title>
        <authorList>
            <person name="Donachie S.P."/>
        </authorList>
    </citation>
    <scope>NUCLEOTIDE SEQUENCE</scope>
    <source>
        <strain evidence="5">73W</strain>
    </source>
</reference>